<feature type="compositionally biased region" description="Low complexity" evidence="1">
    <location>
        <begin position="215"/>
        <end position="226"/>
    </location>
</feature>
<dbReference type="AlphaFoldDB" id="A0A072TDK2"/>
<sequence length="298" mass="32543">MKRRALLTAGAIVVAAGLTGCTAMLFEDGRYEETVDRFLVSEDGKKFVVLGEKYHYIFDMPEHLGAVLASPYRKSINASLYGFVAQGSKISGKFRLQLRRADMTDEGWDRAQEDGFANRGSSDLEMKGELAGSRYLADGFCTGQDVVVVCAFVQDRRHRPHHHGGQGRARARDPRHARGRRRDDDRGGGVVACHRGVARAGRGRRARAVTRSARHASVPVAAAPSPNGELPHRSLRGRRSQSGRLTVLPRPGQLFPRSLVQERGLFARPTPQGRVGGTGQAFGGQRNRTGCVSLHPIA</sequence>
<proteinExistence type="predicted"/>
<dbReference type="EMBL" id="KL403693">
    <property type="protein sequence ID" value="KEH15472.1"/>
    <property type="molecule type" value="Genomic_DNA"/>
</dbReference>
<dbReference type="Proteomes" id="UP000002051">
    <property type="component" value="Unassembled WGS sequence"/>
</dbReference>
<gene>
    <name evidence="2" type="ORF">MTR_0969s0030</name>
</gene>
<dbReference type="PROSITE" id="PS51257">
    <property type="entry name" value="PROKAR_LIPOPROTEIN"/>
    <property type="match status" value="1"/>
</dbReference>
<evidence type="ECO:0000313" key="2">
    <source>
        <dbReference type="EMBL" id="KEH15472.1"/>
    </source>
</evidence>
<feature type="compositionally biased region" description="Basic residues" evidence="1">
    <location>
        <begin position="201"/>
        <end position="214"/>
    </location>
</feature>
<reference evidence="3" key="3">
    <citation type="submission" date="2015-06" db="UniProtKB">
        <authorList>
            <consortium name="EnsemblPlants"/>
        </authorList>
    </citation>
    <scope>IDENTIFICATION</scope>
    <source>
        <strain evidence="3">cv. Jemalong A17</strain>
    </source>
</reference>
<accession>A0A072TDK2</accession>
<organism evidence="2 4">
    <name type="scientific">Medicago truncatula</name>
    <name type="common">Barrel medic</name>
    <name type="synonym">Medicago tribuloides</name>
    <dbReference type="NCBI Taxonomy" id="3880"/>
    <lineage>
        <taxon>Eukaryota</taxon>
        <taxon>Viridiplantae</taxon>
        <taxon>Streptophyta</taxon>
        <taxon>Embryophyta</taxon>
        <taxon>Tracheophyta</taxon>
        <taxon>Spermatophyta</taxon>
        <taxon>Magnoliopsida</taxon>
        <taxon>eudicotyledons</taxon>
        <taxon>Gunneridae</taxon>
        <taxon>Pentapetalae</taxon>
        <taxon>rosids</taxon>
        <taxon>fabids</taxon>
        <taxon>Fabales</taxon>
        <taxon>Fabaceae</taxon>
        <taxon>Papilionoideae</taxon>
        <taxon>50 kb inversion clade</taxon>
        <taxon>NPAAA clade</taxon>
        <taxon>Hologalegina</taxon>
        <taxon>IRL clade</taxon>
        <taxon>Trifolieae</taxon>
        <taxon>Medicago</taxon>
    </lineage>
</organism>
<protein>
    <submittedName>
        <fullName evidence="2">Transmembrane protein, putative</fullName>
    </submittedName>
</protein>
<keyword evidence="2" id="KW-0472">Membrane</keyword>
<evidence type="ECO:0000256" key="1">
    <source>
        <dbReference type="SAM" id="MobiDB-lite"/>
    </source>
</evidence>
<reference evidence="2 4" key="1">
    <citation type="journal article" date="2011" name="Nature">
        <title>The Medicago genome provides insight into the evolution of rhizobial symbioses.</title>
        <authorList>
            <person name="Young N.D."/>
            <person name="Debelle F."/>
            <person name="Oldroyd G.E."/>
            <person name="Geurts R."/>
            <person name="Cannon S.B."/>
            <person name="Udvardi M.K."/>
            <person name="Benedito V.A."/>
            <person name="Mayer K.F."/>
            <person name="Gouzy J."/>
            <person name="Schoof H."/>
            <person name="Van de Peer Y."/>
            <person name="Proost S."/>
            <person name="Cook D.R."/>
            <person name="Meyers B.C."/>
            <person name="Spannagl M."/>
            <person name="Cheung F."/>
            <person name="De Mita S."/>
            <person name="Krishnakumar V."/>
            <person name="Gundlach H."/>
            <person name="Zhou S."/>
            <person name="Mudge J."/>
            <person name="Bharti A.K."/>
            <person name="Murray J.D."/>
            <person name="Naoumkina M.A."/>
            <person name="Rosen B."/>
            <person name="Silverstein K.A."/>
            <person name="Tang H."/>
            <person name="Rombauts S."/>
            <person name="Zhao P.X."/>
            <person name="Zhou P."/>
            <person name="Barbe V."/>
            <person name="Bardou P."/>
            <person name="Bechner M."/>
            <person name="Bellec A."/>
            <person name="Berger A."/>
            <person name="Berges H."/>
            <person name="Bidwell S."/>
            <person name="Bisseling T."/>
            <person name="Choisne N."/>
            <person name="Couloux A."/>
            <person name="Denny R."/>
            <person name="Deshpande S."/>
            <person name="Dai X."/>
            <person name="Doyle J.J."/>
            <person name="Dudez A.M."/>
            <person name="Farmer A.D."/>
            <person name="Fouteau S."/>
            <person name="Franken C."/>
            <person name="Gibelin C."/>
            <person name="Gish J."/>
            <person name="Goldstein S."/>
            <person name="Gonzalez A.J."/>
            <person name="Green P.J."/>
            <person name="Hallab A."/>
            <person name="Hartog M."/>
            <person name="Hua A."/>
            <person name="Humphray S.J."/>
            <person name="Jeong D.H."/>
            <person name="Jing Y."/>
            <person name="Jocker A."/>
            <person name="Kenton S.M."/>
            <person name="Kim D.J."/>
            <person name="Klee K."/>
            <person name="Lai H."/>
            <person name="Lang C."/>
            <person name="Lin S."/>
            <person name="Macmil S.L."/>
            <person name="Magdelenat G."/>
            <person name="Matthews L."/>
            <person name="McCorrison J."/>
            <person name="Monaghan E.L."/>
            <person name="Mun J.H."/>
            <person name="Najar F.Z."/>
            <person name="Nicholson C."/>
            <person name="Noirot C."/>
            <person name="O'Bleness M."/>
            <person name="Paule C.R."/>
            <person name="Poulain J."/>
            <person name="Prion F."/>
            <person name="Qin B."/>
            <person name="Qu C."/>
            <person name="Retzel E.F."/>
            <person name="Riddle C."/>
            <person name="Sallet E."/>
            <person name="Samain S."/>
            <person name="Samson N."/>
            <person name="Sanders I."/>
            <person name="Saurat O."/>
            <person name="Scarpelli C."/>
            <person name="Schiex T."/>
            <person name="Segurens B."/>
            <person name="Severin A.J."/>
            <person name="Sherrier D.J."/>
            <person name="Shi R."/>
            <person name="Sims S."/>
            <person name="Singer S.R."/>
            <person name="Sinharoy S."/>
            <person name="Sterck L."/>
            <person name="Viollet A."/>
            <person name="Wang B.B."/>
            <person name="Wang K."/>
            <person name="Wang M."/>
            <person name="Wang X."/>
            <person name="Warfsmann J."/>
            <person name="Weissenbach J."/>
            <person name="White D.D."/>
            <person name="White J.D."/>
            <person name="Wiley G.B."/>
            <person name="Wincker P."/>
            <person name="Xing Y."/>
            <person name="Yang L."/>
            <person name="Yao Z."/>
            <person name="Ying F."/>
            <person name="Zhai J."/>
            <person name="Zhou L."/>
            <person name="Zuber A."/>
            <person name="Denarie J."/>
            <person name="Dixon R.A."/>
            <person name="May G.D."/>
            <person name="Schwartz D.C."/>
            <person name="Rogers J."/>
            <person name="Quetier F."/>
            <person name="Town C.D."/>
            <person name="Roe B.A."/>
        </authorList>
    </citation>
    <scope>NUCLEOTIDE SEQUENCE [LARGE SCALE GENOMIC DNA]</scope>
    <source>
        <strain evidence="2">A17</strain>
        <strain evidence="3 4">cv. Jemalong A17</strain>
    </source>
</reference>
<evidence type="ECO:0000313" key="3">
    <source>
        <dbReference type="EnsemblPlants" id="KEH15472"/>
    </source>
</evidence>
<evidence type="ECO:0000313" key="4">
    <source>
        <dbReference type="Proteomes" id="UP000002051"/>
    </source>
</evidence>
<feature type="region of interest" description="Disordered" evidence="1">
    <location>
        <begin position="268"/>
        <end position="288"/>
    </location>
</feature>
<feature type="region of interest" description="Disordered" evidence="1">
    <location>
        <begin position="157"/>
        <end position="238"/>
    </location>
</feature>
<feature type="non-terminal residue" evidence="2">
    <location>
        <position position="298"/>
    </location>
</feature>
<dbReference type="HOGENOM" id="CLU_935649_0_0_1"/>
<dbReference type="EnsemblPlants" id="KEH15472">
    <property type="protein sequence ID" value="KEH15472"/>
    <property type="gene ID" value="MTR_0969s0030"/>
</dbReference>
<reference evidence="2 4" key="2">
    <citation type="journal article" date="2014" name="BMC Genomics">
        <title>An improved genome release (version Mt4.0) for the model legume Medicago truncatula.</title>
        <authorList>
            <person name="Tang H."/>
            <person name="Krishnakumar V."/>
            <person name="Bidwell S."/>
            <person name="Rosen B."/>
            <person name="Chan A."/>
            <person name="Zhou S."/>
            <person name="Gentzbittel L."/>
            <person name="Childs K.L."/>
            <person name="Yandell M."/>
            <person name="Gundlach H."/>
            <person name="Mayer K.F."/>
            <person name="Schwartz D.C."/>
            <person name="Town C.D."/>
        </authorList>
    </citation>
    <scope>GENOME REANNOTATION</scope>
    <source>
        <strain evidence="2">A17</strain>
        <strain evidence="3 4">cv. Jemalong A17</strain>
    </source>
</reference>
<name>A0A072TDK2_MEDTR</name>
<keyword evidence="2" id="KW-0812">Transmembrane</keyword>
<keyword evidence="4" id="KW-1185">Reference proteome</keyword>
<feature type="compositionally biased region" description="Low complexity" evidence="1">
    <location>
        <begin position="191"/>
        <end position="200"/>
    </location>
</feature>
<feature type="compositionally biased region" description="Basic and acidic residues" evidence="1">
    <location>
        <begin position="170"/>
        <end position="187"/>
    </location>
</feature>